<feature type="repeat" description="PPR" evidence="2">
    <location>
        <begin position="1010"/>
        <end position="1044"/>
    </location>
</feature>
<name>A0A1Q9CH22_SYMMI</name>
<feature type="region of interest" description="Disordered" evidence="4">
    <location>
        <begin position="417"/>
        <end position="439"/>
    </location>
</feature>
<keyword evidence="6" id="KW-1185">Reference proteome</keyword>
<feature type="repeat" description="PPR" evidence="2">
    <location>
        <begin position="709"/>
        <end position="743"/>
    </location>
</feature>
<feature type="region of interest" description="Disordered" evidence="4">
    <location>
        <begin position="1"/>
        <end position="22"/>
    </location>
</feature>
<evidence type="ECO:0000256" key="4">
    <source>
        <dbReference type="SAM" id="MobiDB-lite"/>
    </source>
</evidence>
<dbReference type="InterPro" id="IPR002885">
    <property type="entry name" value="PPR_rpt"/>
</dbReference>
<feature type="repeat" description="PPR" evidence="2">
    <location>
        <begin position="975"/>
        <end position="1009"/>
    </location>
</feature>
<dbReference type="Pfam" id="PF13041">
    <property type="entry name" value="PPR_2"/>
    <property type="match status" value="2"/>
</dbReference>
<dbReference type="PANTHER" id="PTHR47447:SF17">
    <property type="entry name" value="OS12G0638900 PROTEIN"/>
    <property type="match status" value="1"/>
</dbReference>
<evidence type="ECO:0000256" key="3">
    <source>
        <dbReference type="SAM" id="Coils"/>
    </source>
</evidence>
<dbReference type="InterPro" id="IPR011990">
    <property type="entry name" value="TPR-like_helical_dom_sf"/>
</dbReference>
<evidence type="ECO:0000313" key="5">
    <source>
        <dbReference type="EMBL" id="OLP82232.1"/>
    </source>
</evidence>
<dbReference type="PROSITE" id="PS51375">
    <property type="entry name" value="PPR"/>
    <property type="match status" value="7"/>
</dbReference>
<feature type="repeat" description="PPR" evidence="2">
    <location>
        <begin position="940"/>
        <end position="974"/>
    </location>
</feature>
<reference evidence="5 6" key="1">
    <citation type="submission" date="2016-02" db="EMBL/GenBank/DDBJ databases">
        <title>Genome analysis of coral dinoflagellate symbionts highlights evolutionary adaptations to a symbiotic lifestyle.</title>
        <authorList>
            <person name="Aranda M."/>
            <person name="Li Y."/>
            <person name="Liew Y.J."/>
            <person name="Baumgarten S."/>
            <person name="Simakov O."/>
            <person name="Wilson M."/>
            <person name="Piel J."/>
            <person name="Ashoor H."/>
            <person name="Bougouffa S."/>
            <person name="Bajic V.B."/>
            <person name="Ryu T."/>
            <person name="Ravasi T."/>
            <person name="Bayer T."/>
            <person name="Micklem G."/>
            <person name="Kim H."/>
            <person name="Bhak J."/>
            <person name="Lajeunesse T.C."/>
            <person name="Voolstra C.R."/>
        </authorList>
    </citation>
    <scope>NUCLEOTIDE SEQUENCE [LARGE SCALE GENOMIC DNA]</scope>
    <source>
        <strain evidence="5 6">CCMP2467</strain>
    </source>
</reference>
<keyword evidence="1" id="KW-0677">Repeat</keyword>
<feature type="repeat" description="PPR" evidence="2">
    <location>
        <begin position="1414"/>
        <end position="1448"/>
    </location>
</feature>
<dbReference type="EMBL" id="LSRX01001213">
    <property type="protein sequence ID" value="OLP82232.1"/>
    <property type="molecule type" value="Genomic_DNA"/>
</dbReference>
<feature type="repeat" description="PPR" evidence="2">
    <location>
        <begin position="593"/>
        <end position="627"/>
    </location>
</feature>
<dbReference type="Pfam" id="PF01535">
    <property type="entry name" value="PPR"/>
    <property type="match status" value="1"/>
</dbReference>
<evidence type="ECO:0000256" key="2">
    <source>
        <dbReference type="PROSITE-ProRule" id="PRU00708"/>
    </source>
</evidence>
<dbReference type="Gene3D" id="1.25.40.10">
    <property type="entry name" value="Tetratricopeptide repeat domain"/>
    <property type="match status" value="6"/>
</dbReference>
<proteinExistence type="predicted"/>
<feature type="coiled-coil region" evidence="3">
    <location>
        <begin position="204"/>
        <end position="282"/>
    </location>
</feature>
<dbReference type="NCBIfam" id="TIGR00756">
    <property type="entry name" value="PPR"/>
    <property type="match status" value="5"/>
</dbReference>
<accession>A0A1Q9CH22</accession>
<keyword evidence="3" id="KW-0175">Coiled coil</keyword>
<dbReference type="Proteomes" id="UP000186817">
    <property type="component" value="Unassembled WGS sequence"/>
</dbReference>
<dbReference type="Pfam" id="PF13812">
    <property type="entry name" value="PPR_3"/>
    <property type="match status" value="1"/>
</dbReference>
<evidence type="ECO:0000256" key="1">
    <source>
        <dbReference type="ARBA" id="ARBA00022737"/>
    </source>
</evidence>
<evidence type="ECO:0000313" key="6">
    <source>
        <dbReference type="Proteomes" id="UP000186817"/>
    </source>
</evidence>
<dbReference type="OrthoDB" id="433502at2759"/>
<comment type="caution">
    <text evidence="5">The sequence shown here is derived from an EMBL/GenBank/DDBJ whole genome shotgun (WGS) entry which is preliminary data.</text>
</comment>
<sequence>MDPGLVHADPQGDIREDGPKQEKCPMHLAFPDFVRCDSCKEIYKDLPSDGTAPLPGLKQPFPVTALQSNTRLDVLEHQSPDGKLEKYQRIEDEHGKYKFTRSRQQDALELERRKLQLQRECTNKARHEADHAAQDVQWQIADAERSVEEMRCRRDGDMQALEVQVRQADIMLEEAQREAGKRLEEALGLKRAEEAHVVSSSQLLNAARERTSAAEEMYEQSKAASQARLAARAAALAEAEEALVAQEEQMQQNAAEYLQNVQEQCQAQLEALRAQSSEIKEAVSKRLPMESRRTAAAQEATEARRNDAHERLQKERQTAGVHTTVMEEDCSCMVRRVELREQATQRRLEEFAEGPVTALERTAQLWHGQSDRKSVCDKVSLEQTAWVLGHHFKSRWNYTPSVDDKVTNILQGCLHGRDPKSVLPHPSPRSLEPPVDLPPPPTKLPMLSTGLAGHHGIECARSLVLHMAFVQPCHFDTSLPRYWRHESSTVAGFHSHRSSGVEKACWRANLAGVAVGAAALHSQSRPASRGARNPLRKLRVELRAKLDSRPASDTVEDVRPSPEAGIEELLSRGQAEEACALVEEMALNMVTPSTSSYGSVINACSKEGHVDKAALLLAKLRAMECSPDVVSYGSVINGFAKAGRPEDIGRLMEDMDGDGVPVDVVMHNGMLEALLNTGRVDDAFDWLVSMMAPEDDSSSGSRSREVRPNIWSYTKVAGALARQGRTSAVASLLKTMDQMNVKPAIRLHDRILRGLLSAKKRAEAYRWLRQVVRSGVDFDAQFVTLALDVCIQTGSFTEAFAWLNGMEDAGIDPPTEGRGGVSFFVKAVTVCTMAKRLQEGLDWLERAEAANLKFAPDEDGRSSKGPRGIPLRPAYVALMQAFARAQNREQAKDLLVRLEAEEGRVDTMARTTLVEEFASHDSPEAARQLTQQLQEDGNLTVQLFGRVISACAKASKTDEAIQWFDNMVSATVEPDAVAWNGVINACSRVGRVTEAEMWLGEMEASGITPDVFSYTTVINACAQSGRPQELNVFVRAVERLGMATMSLLVPSSPTTSGKTHFMHHLSSGTLRSEVCDLAKKKQWKQALQLLHQASSCTAQVDVVSFNATISACGKSKIWEASLSVLADIDRERLQKDLFSYNTSFSAIAVVEQWRWSLHLLRDVKARHLRGDIISYNTAIDGCQRRWSLSLAVLAKMSQQNLQPDVIAHDTAVSSSEKGNYWDRALDVLRTLEAGDIQADAIGISAAISTGGAGDRWQRSLDLLFRLQTSAMCATTISYNAAIGSSGTGRHWQTAFDVALELTRHSLRRSLVTFNTSISACEKATSWTSALHVYHMVHESSWSPNLLTCGATLSALEKGQQWQLGVAFLHELLDRRATPNLILLNAVISACEKSEQWQYALFVASQIGDLKLQPSVVTYSALISACGRCGHWQAASDVLGEFMNSNLQGNLIIYNAAIDALEGSEHWRSAFVLVEDLRHRGMQRNIVTFGATISACGSRLQWRLALGLLCQLDELLLEANEIVLGAAAVACELATHAEQNEKVIRFSPCNLCFRRLRHGQSRLWPCSHMAFSMER</sequence>
<feature type="compositionally biased region" description="Basic and acidic residues" evidence="4">
    <location>
        <begin position="10"/>
        <end position="22"/>
    </location>
</feature>
<gene>
    <name evidence="5" type="ORF">AK812_SmicGene37143</name>
</gene>
<dbReference type="PANTHER" id="PTHR47447">
    <property type="entry name" value="OS03G0856100 PROTEIN"/>
    <property type="match status" value="1"/>
</dbReference>
<organism evidence="5 6">
    <name type="scientific">Symbiodinium microadriaticum</name>
    <name type="common">Dinoflagellate</name>
    <name type="synonym">Zooxanthella microadriatica</name>
    <dbReference type="NCBI Taxonomy" id="2951"/>
    <lineage>
        <taxon>Eukaryota</taxon>
        <taxon>Sar</taxon>
        <taxon>Alveolata</taxon>
        <taxon>Dinophyceae</taxon>
        <taxon>Suessiales</taxon>
        <taxon>Symbiodiniaceae</taxon>
        <taxon>Symbiodinium</taxon>
    </lineage>
</organism>
<feature type="repeat" description="PPR" evidence="2">
    <location>
        <begin position="628"/>
        <end position="662"/>
    </location>
</feature>
<protein>
    <submittedName>
        <fullName evidence="5">Pentatricopeptide repeat-containing protein, chloroplastic</fullName>
    </submittedName>
</protein>
<feature type="coiled-coil region" evidence="3">
    <location>
        <begin position="133"/>
        <end position="178"/>
    </location>
</feature>